<dbReference type="InterPro" id="IPR006913">
    <property type="entry name" value="CENP-V/GFA"/>
</dbReference>
<dbReference type="Proteomes" id="UP001275084">
    <property type="component" value="Unassembled WGS sequence"/>
</dbReference>
<evidence type="ECO:0000259" key="5">
    <source>
        <dbReference type="PROSITE" id="PS51891"/>
    </source>
</evidence>
<evidence type="ECO:0000313" key="6">
    <source>
        <dbReference type="EMBL" id="KAK3345881.1"/>
    </source>
</evidence>
<keyword evidence="4" id="KW-0456">Lyase</keyword>
<dbReference type="GO" id="GO:0046872">
    <property type="term" value="F:metal ion binding"/>
    <property type="evidence" value="ECO:0007669"/>
    <property type="project" value="UniProtKB-KW"/>
</dbReference>
<dbReference type="Pfam" id="PF04828">
    <property type="entry name" value="GFA"/>
    <property type="match status" value="1"/>
</dbReference>
<dbReference type="Gene3D" id="3.90.1590.10">
    <property type="entry name" value="glutathione-dependent formaldehyde- activating enzyme (gfa)"/>
    <property type="match status" value="1"/>
</dbReference>
<accession>A0AAJ0HAD0</accession>
<organism evidence="6 7">
    <name type="scientific">Lasiosphaeria hispida</name>
    <dbReference type="NCBI Taxonomy" id="260671"/>
    <lineage>
        <taxon>Eukaryota</taxon>
        <taxon>Fungi</taxon>
        <taxon>Dikarya</taxon>
        <taxon>Ascomycota</taxon>
        <taxon>Pezizomycotina</taxon>
        <taxon>Sordariomycetes</taxon>
        <taxon>Sordariomycetidae</taxon>
        <taxon>Sordariales</taxon>
        <taxon>Lasiosphaeriaceae</taxon>
        <taxon>Lasiosphaeria</taxon>
    </lineage>
</organism>
<dbReference type="GO" id="GO:0016846">
    <property type="term" value="F:carbon-sulfur lyase activity"/>
    <property type="evidence" value="ECO:0007669"/>
    <property type="project" value="InterPro"/>
</dbReference>
<evidence type="ECO:0000256" key="1">
    <source>
        <dbReference type="ARBA" id="ARBA00005495"/>
    </source>
</evidence>
<dbReference type="PROSITE" id="PS51891">
    <property type="entry name" value="CENP_V_GFA"/>
    <property type="match status" value="1"/>
</dbReference>
<gene>
    <name evidence="6" type="ORF">B0T25DRAFT_461091</name>
</gene>
<reference evidence="6" key="1">
    <citation type="journal article" date="2023" name="Mol. Phylogenet. Evol.">
        <title>Genome-scale phylogeny and comparative genomics of the fungal order Sordariales.</title>
        <authorList>
            <person name="Hensen N."/>
            <person name="Bonometti L."/>
            <person name="Westerberg I."/>
            <person name="Brannstrom I.O."/>
            <person name="Guillou S."/>
            <person name="Cros-Aarteil S."/>
            <person name="Calhoun S."/>
            <person name="Haridas S."/>
            <person name="Kuo A."/>
            <person name="Mondo S."/>
            <person name="Pangilinan J."/>
            <person name="Riley R."/>
            <person name="LaButti K."/>
            <person name="Andreopoulos B."/>
            <person name="Lipzen A."/>
            <person name="Chen C."/>
            <person name="Yan M."/>
            <person name="Daum C."/>
            <person name="Ng V."/>
            <person name="Clum A."/>
            <person name="Steindorff A."/>
            <person name="Ohm R.A."/>
            <person name="Martin F."/>
            <person name="Silar P."/>
            <person name="Natvig D.O."/>
            <person name="Lalanne C."/>
            <person name="Gautier V."/>
            <person name="Ament-Velasquez S.L."/>
            <person name="Kruys A."/>
            <person name="Hutchinson M.I."/>
            <person name="Powell A.J."/>
            <person name="Barry K."/>
            <person name="Miller A.N."/>
            <person name="Grigoriev I.V."/>
            <person name="Debuchy R."/>
            <person name="Gladieux P."/>
            <person name="Hiltunen Thoren M."/>
            <person name="Johannesson H."/>
        </authorList>
    </citation>
    <scope>NUCLEOTIDE SEQUENCE</scope>
    <source>
        <strain evidence="6">CBS 955.72</strain>
    </source>
</reference>
<reference evidence="6" key="2">
    <citation type="submission" date="2023-06" db="EMBL/GenBank/DDBJ databases">
        <authorList>
            <consortium name="Lawrence Berkeley National Laboratory"/>
            <person name="Haridas S."/>
            <person name="Hensen N."/>
            <person name="Bonometti L."/>
            <person name="Westerberg I."/>
            <person name="Brannstrom I.O."/>
            <person name="Guillou S."/>
            <person name="Cros-Aarteil S."/>
            <person name="Calhoun S."/>
            <person name="Kuo A."/>
            <person name="Mondo S."/>
            <person name="Pangilinan J."/>
            <person name="Riley R."/>
            <person name="Labutti K."/>
            <person name="Andreopoulos B."/>
            <person name="Lipzen A."/>
            <person name="Chen C."/>
            <person name="Yanf M."/>
            <person name="Daum C."/>
            <person name="Ng V."/>
            <person name="Clum A."/>
            <person name="Steindorff A."/>
            <person name="Ohm R."/>
            <person name="Martin F."/>
            <person name="Silar P."/>
            <person name="Natvig D."/>
            <person name="Lalanne C."/>
            <person name="Gautier V."/>
            <person name="Ament-Velasquez S.L."/>
            <person name="Kruys A."/>
            <person name="Hutchinson M.I."/>
            <person name="Powell A.J."/>
            <person name="Barry K."/>
            <person name="Miller A.N."/>
            <person name="Grigoriev I.V."/>
            <person name="Debuchy R."/>
            <person name="Gladieux P."/>
            <person name="Thoren M.H."/>
            <person name="Johannesson H."/>
        </authorList>
    </citation>
    <scope>NUCLEOTIDE SEQUENCE</scope>
    <source>
        <strain evidence="6">CBS 955.72</strain>
    </source>
</reference>
<evidence type="ECO:0000256" key="4">
    <source>
        <dbReference type="ARBA" id="ARBA00023239"/>
    </source>
</evidence>
<dbReference type="SUPFAM" id="SSF51316">
    <property type="entry name" value="Mss4-like"/>
    <property type="match status" value="1"/>
</dbReference>
<evidence type="ECO:0000313" key="7">
    <source>
        <dbReference type="Proteomes" id="UP001275084"/>
    </source>
</evidence>
<comment type="caution">
    <text evidence="6">The sequence shown here is derived from an EMBL/GenBank/DDBJ whole genome shotgun (WGS) entry which is preliminary data.</text>
</comment>
<dbReference type="PANTHER" id="PTHR33337:SF3">
    <property type="entry name" value="CENP-V_GFA DOMAIN-CONTAINING PROTEIN"/>
    <property type="match status" value="1"/>
</dbReference>
<dbReference type="EMBL" id="JAUIQD010000006">
    <property type="protein sequence ID" value="KAK3345881.1"/>
    <property type="molecule type" value="Genomic_DNA"/>
</dbReference>
<name>A0AAJ0HAD0_9PEZI</name>
<keyword evidence="2" id="KW-0479">Metal-binding</keyword>
<dbReference type="PANTHER" id="PTHR33337">
    <property type="entry name" value="GFA DOMAIN-CONTAINING PROTEIN"/>
    <property type="match status" value="1"/>
</dbReference>
<dbReference type="InterPro" id="IPR011057">
    <property type="entry name" value="Mss4-like_sf"/>
</dbReference>
<feature type="domain" description="CENP-V/GFA" evidence="5">
    <location>
        <begin position="1"/>
        <end position="135"/>
    </location>
</feature>
<protein>
    <submittedName>
        <fullName evidence="6">Mss4-like protein</fullName>
    </submittedName>
</protein>
<dbReference type="AlphaFoldDB" id="A0AAJ0HAD0"/>
<evidence type="ECO:0000256" key="3">
    <source>
        <dbReference type="ARBA" id="ARBA00022833"/>
    </source>
</evidence>
<evidence type="ECO:0000256" key="2">
    <source>
        <dbReference type="ARBA" id="ARBA00022723"/>
    </source>
</evidence>
<proteinExistence type="inferred from homology"/>
<keyword evidence="7" id="KW-1185">Reference proteome</keyword>
<sequence length="143" mass="15582">MNVTCQCGAVAFRTPTAAPLAVYHCHCVDCQRQSSTAFGTSVIFPADGIFPLADDLKDVLSCWARPAKEGRTVDCYFCSRCGVRVMHRVRDADGTERETVSLKGGLLEGLNWKVAKHIYVKSAVTEVPEGVDTWEGSPGPDHH</sequence>
<comment type="similarity">
    <text evidence="1">Belongs to the Gfa family.</text>
</comment>
<keyword evidence="3" id="KW-0862">Zinc</keyword>